<dbReference type="AlphaFoldDB" id="A0A0E3PFN1"/>
<dbReference type="HOGENOM" id="CLU_978655_0_0_2"/>
<evidence type="ECO:0000313" key="3">
    <source>
        <dbReference type="Proteomes" id="UP000033092"/>
    </source>
</evidence>
<gene>
    <name evidence="2" type="ORF">MSSIH_2743</name>
</gene>
<keyword evidence="1" id="KW-1133">Transmembrane helix</keyword>
<evidence type="ECO:0000313" key="2">
    <source>
        <dbReference type="EMBL" id="AKB33433.1"/>
    </source>
</evidence>
<dbReference type="KEGG" id="msz:MSSIH_2743"/>
<organism evidence="2 3">
    <name type="scientific">Methanosarcina siciliae HI350</name>
    <dbReference type="NCBI Taxonomy" id="1434119"/>
    <lineage>
        <taxon>Archaea</taxon>
        <taxon>Methanobacteriati</taxon>
        <taxon>Methanobacteriota</taxon>
        <taxon>Stenosarchaea group</taxon>
        <taxon>Methanomicrobia</taxon>
        <taxon>Methanosarcinales</taxon>
        <taxon>Methanosarcinaceae</taxon>
        <taxon>Methanosarcina</taxon>
    </lineage>
</organism>
<feature type="transmembrane region" description="Helical" evidence="1">
    <location>
        <begin position="119"/>
        <end position="141"/>
    </location>
</feature>
<feature type="transmembrane region" description="Helical" evidence="1">
    <location>
        <begin position="298"/>
        <end position="319"/>
    </location>
</feature>
<keyword evidence="1" id="KW-0472">Membrane</keyword>
<dbReference type="PATRIC" id="fig|1434119.4.peg.3594"/>
<feature type="transmembrane region" description="Helical" evidence="1">
    <location>
        <begin position="12"/>
        <end position="36"/>
    </location>
</feature>
<protein>
    <submittedName>
        <fullName evidence="2">Uncharacterized protein</fullName>
    </submittedName>
</protein>
<name>A0A0E3PFN1_9EURY</name>
<reference evidence="2 3" key="1">
    <citation type="submission" date="2014-07" db="EMBL/GenBank/DDBJ databases">
        <title>Methanogenic archaea and the global carbon cycle.</title>
        <authorList>
            <person name="Henriksen J.R."/>
            <person name="Luke J."/>
            <person name="Reinhart S."/>
            <person name="Benedict M.N."/>
            <person name="Youngblut N.D."/>
            <person name="Metcalf M.E."/>
            <person name="Whitaker R.J."/>
            <person name="Metcalf W.W."/>
        </authorList>
    </citation>
    <scope>NUCLEOTIDE SEQUENCE [LARGE SCALE GENOMIC DNA]</scope>
    <source>
        <strain evidence="2 3">HI350</strain>
    </source>
</reference>
<feature type="transmembrane region" description="Helical" evidence="1">
    <location>
        <begin position="180"/>
        <end position="198"/>
    </location>
</feature>
<keyword evidence="1" id="KW-0812">Transmembrane</keyword>
<accession>A0A0E3PFN1</accession>
<sequence length="325" mass="38620">MIKEKIYVKRNFLSHMLIFHLTILIILTGFVFSLCITRGIHMKIFNNINDFGNLRPAKLLEQIKGFLKVFKSFHSSKYSKISRLYPHIWAWILTVFEVSLLYFFVIWGFNSFFPEPPILITMVFNRIFFLFCYVTSMFYFYWFPKRSSLRTIWICLLVWIVTLLSIPLTFLAWFRSPLKGLVLGLYLTMLIVFVYWIFKQYNSKLSSLCSQTRFLKSIKRKIYSLNENKRENNLVRKKLIMSLKLSLFYSTFAIFILTSMVYWNFVTNSYLFGSDVLPINKVISLIIAVEKLVFNMGLISFLTSIYITLCISLTFHFMLEKLETS</sequence>
<feature type="transmembrane region" description="Helical" evidence="1">
    <location>
        <begin position="246"/>
        <end position="265"/>
    </location>
</feature>
<proteinExistence type="predicted"/>
<feature type="transmembrane region" description="Helical" evidence="1">
    <location>
        <begin position="153"/>
        <end position="174"/>
    </location>
</feature>
<evidence type="ECO:0000256" key="1">
    <source>
        <dbReference type="SAM" id="Phobius"/>
    </source>
</evidence>
<dbReference type="Proteomes" id="UP000033092">
    <property type="component" value="Chromosome"/>
</dbReference>
<dbReference type="EMBL" id="CP009507">
    <property type="protein sequence ID" value="AKB33433.1"/>
    <property type="molecule type" value="Genomic_DNA"/>
</dbReference>
<feature type="transmembrane region" description="Helical" evidence="1">
    <location>
        <begin position="88"/>
        <end position="107"/>
    </location>
</feature>